<sequence>MHASKKAQLMNDMTDWARVAAMTDSNIEEAVASDPDTFIPDAKWFEKAQIVMPKVKETVTLRLDPDVLKWFRHDGRGYQTRINAVLRAFVEAQEHRVRS</sequence>
<protein>
    <recommendedName>
        <fullName evidence="3">3-oxoacyl-ACP synthase</fullName>
    </recommendedName>
</protein>
<reference evidence="1 2" key="1">
    <citation type="submission" date="2015-11" db="EMBL/GenBank/DDBJ databases">
        <authorList>
            <person name="Lin W."/>
        </authorList>
    </citation>
    <scope>NUCLEOTIDE SEQUENCE [LARGE SCALE GENOMIC DNA]</scope>
    <source>
        <strain evidence="1 2">HCH-1</strain>
    </source>
</reference>
<keyword evidence="2" id="KW-1185">Reference proteome</keyword>
<evidence type="ECO:0008006" key="3">
    <source>
        <dbReference type="Google" id="ProtNLM"/>
    </source>
</evidence>
<gene>
    <name evidence="1" type="ORF">ASN18_1305</name>
</gene>
<dbReference type="Pfam" id="PF14384">
    <property type="entry name" value="BrnA_antitoxin"/>
    <property type="match status" value="1"/>
</dbReference>
<accession>A0ABR5SHE6</accession>
<dbReference type="EMBL" id="LNQR01000045">
    <property type="protein sequence ID" value="KWT87963.1"/>
    <property type="molecule type" value="Genomic_DNA"/>
</dbReference>
<proteinExistence type="predicted"/>
<evidence type="ECO:0000313" key="2">
    <source>
        <dbReference type="Proteomes" id="UP000060487"/>
    </source>
</evidence>
<organism evidence="1 2">
    <name type="scientific">Candidatus Magnetominusculus xianensis</name>
    <dbReference type="NCBI Taxonomy" id="1748249"/>
    <lineage>
        <taxon>Bacteria</taxon>
        <taxon>Pseudomonadati</taxon>
        <taxon>Nitrospirota</taxon>
        <taxon>Nitrospiria</taxon>
        <taxon>Nitrospirales</taxon>
        <taxon>Nitrospiraceae</taxon>
        <taxon>Candidatus Magnetominusculus</taxon>
    </lineage>
</organism>
<evidence type="ECO:0000313" key="1">
    <source>
        <dbReference type="EMBL" id="KWT87963.1"/>
    </source>
</evidence>
<dbReference type="Proteomes" id="UP000060487">
    <property type="component" value="Unassembled WGS sequence"/>
</dbReference>
<name>A0ABR5SHE6_9BACT</name>
<dbReference type="InterPro" id="IPR025528">
    <property type="entry name" value="BrnA_antitoxin"/>
</dbReference>
<comment type="caution">
    <text evidence="1">The sequence shown here is derived from an EMBL/GenBank/DDBJ whole genome shotgun (WGS) entry which is preliminary data.</text>
</comment>